<keyword evidence="3" id="KW-1185">Reference proteome</keyword>
<sequence>MSTPGRGIVLSPAAARSTCATHSTDVVVIGAGLAGLAAARHLADAGLRVTVVEADDHVGGRMATDKVDGFRLDRGPQLLNTAYPELRRTPGLGGLRLCRFAPGALVRAAGRGYKVGAPRGAFSAARAPIGSPLDKARLRAALGRLADTPTERLLARPETTASEALAAFAPRTVDGFLRPLLAALLCDPGLTTSSRCADLVLRAFALGRTCLPEGGAATVPERLAAALPPGTVRLGVRAVAASTTGVVTADGAELPCRAVVVATGARTAAELLPGLRVPGFHPVTVVHHAVPASAPLRDAALILDADRRGPVSHTFPASQIDPSRAPAGRGLITSVILGPPVPDTAVRAHLAELYRTSTAAWESLSVHHDPQAVPAMPAPHDLRRPVRVLHGLYVCGDHRDTSTVQGALFSGRRVAHNIMRDFGARPALGAEEAPEAA</sequence>
<accession>A0A4U0SK77</accession>
<proteinExistence type="predicted"/>
<dbReference type="EMBL" id="SUMC01000029">
    <property type="protein sequence ID" value="TKA08587.1"/>
    <property type="molecule type" value="Genomic_DNA"/>
</dbReference>
<name>A0A4U0SK77_9ACTN</name>
<dbReference type="InterPro" id="IPR002937">
    <property type="entry name" value="Amino_oxidase"/>
</dbReference>
<dbReference type="PRINTS" id="PR00420">
    <property type="entry name" value="RNGMNOXGNASE"/>
</dbReference>
<dbReference type="Proteomes" id="UP000305778">
    <property type="component" value="Unassembled WGS sequence"/>
</dbReference>
<organism evidence="2 3">
    <name type="scientific">Actinacidiphila oryziradicis</name>
    <dbReference type="NCBI Taxonomy" id="2571141"/>
    <lineage>
        <taxon>Bacteria</taxon>
        <taxon>Bacillati</taxon>
        <taxon>Actinomycetota</taxon>
        <taxon>Actinomycetes</taxon>
        <taxon>Kitasatosporales</taxon>
        <taxon>Streptomycetaceae</taxon>
        <taxon>Actinacidiphila</taxon>
    </lineage>
</organism>
<protein>
    <submittedName>
        <fullName evidence="2">FAD-dependent oxidoreductase</fullName>
    </submittedName>
</protein>
<dbReference type="RefSeq" id="WP_136726541.1">
    <property type="nucleotide sequence ID" value="NZ_SUMC01000029.1"/>
</dbReference>
<dbReference type="Pfam" id="PF01593">
    <property type="entry name" value="Amino_oxidase"/>
    <property type="match status" value="1"/>
</dbReference>
<dbReference type="GO" id="GO:0016491">
    <property type="term" value="F:oxidoreductase activity"/>
    <property type="evidence" value="ECO:0007669"/>
    <property type="project" value="InterPro"/>
</dbReference>
<dbReference type="OrthoDB" id="9767561at2"/>
<evidence type="ECO:0000313" key="2">
    <source>
        <dbReference type="EMBL" id="TKA08587.1"/>
    </source>
</evidence>
<evidence type="ECO:0000313" key="3">
    <source>
        <dbReference type="Proteomes" id="UP000305778"/>
    </source>
</evidence>
<reference evidence="2 3" key="1">
    <citation type="submission" date="2019-04" db="EMBL/GenBank/DDBJ databases">
        <title>Streptomyces oryziradicis sp. nov., a novel actinomycete isolated from rhizosphere soil of rice (Oryza sativa L.).</title>
        <authorList>
            <person name="Li C."/>
        </authorList>
    </citation>
    <scope>NUCLEOTIDE SEQUENCE [LARGE SCALE GENOMIC DNA]</scope>
    <source>
        <strain evidence="2 3">NEAU-C40</strain>
    </source>
</reference>
<feature type="domain" description="Amine oxidase" evidence="1">
    <location>
        <begin position="33"/>
        <end position="418"/>
    </location>
</feature>
<dbReference type="AlphaFoldDB" id="A0A4U0SK77"/>
<dbReference type="Gene3D" id="3.50.50.60">
    <property type="entry name" value="FAD/NAD(P)-binding domain"/>
    <property type="match status" value="2"/>
</dbReference>
<dbReference type="InterPro" id="IPR036188">
    <property type="entry name" value="FAD/NAD-bd_sf"/>
</dbReference>
<comment type="caution">
    <text evidence="2">The sequence shown here is derived from an EMBL/GenBank/DDBJ whole genome shotgun (WGS) entry which is preliminary data.</text>
</comment>
<dbReference type="PANTHER" id="PTHR42841">
    <property type="entry name" value="AMINE OXIDASE"/>
    <property type="match status" value="1"/>
</dbReference>
<evidence type="ECO:0000259" key="1">
    <source>
        <dbReference type="Pfam" id="PF01593"/>
    </source>
</evidence>
<gene>
    <name evidence="2" type="ORF">FCI23_27015</name>
</gene>
<dbReference type="SUPFAM" id="SSF51905">
    <property type="entry name" value="FAD/NAD(P)-binding domain"/>
    <property type="match status" value="1"/>
</dbReference>